<dbReference type="RefSeq" id="WP_012992710.1">
    <property type="nucleotide sequence ID" value="NZ_NBZD01000003.1"/>
</dbReference>
<dbReference type="PANTHER" id="PTHR42840">
    <property type="entry name" value="NAD(P)-BINDING ROSSMANN-FOLD SUPERFAMILY PROTEIN-RELATED"/>
    <property type="match status" value="1"/>
</dbReference>
<dbReference type="InterPro" id="IPR055170">
    <property type="entry name" value="GFO_IDH_MocA-like_dom"/>
</dbReference>
<dbReference type="Gene3D" id="3.30.360.10">
    <property type="entry name" value="Dihydrodipicolinate Reductase, domain 2"/>
    <property type="match status" value="1"/>
</dbReference>
<dbReference type="FunFam" id="3.30.360.10:FF:000023">
    <property type="entry name" value="Inositol 2-dehydrogenase"/>
    <property type="match status" value="1"/>
</dbReference>
<protein>
    <submittedName>
        <fullName evidence="5">Inositol 2-dehydrogenase</fullName>
    </submittedName>
</protein>
<reference evidence="6" key="1">
    <citation type="submission" date="2017-04" db="EMBL/GenBank/DDBJ databases">
        <authorList>
            <person name="Bumgarner R.E."/>
            <person name="Fredricks D.N."/>
            <person name="Srinivasan S."/>
        </authorList>
    </citation>
    <scope>NUCLEOTIDE SEQUENCE [LARGE SCALE GENOMIC DNA]</scope>
    <source>
        <strain evidence="6">KA00405</strain>
    </source>
</reference>
<comment type="similarity">
    <text evidence="1">Belongs to the Gfo/Idh/MocA family.</text>
</comment>
<dbReference type="Proteomes" id="UP000236394">
    <property type="component" value="Unassembled WGS sequence"/>
</dbReference>
<evidence type="ECO:0000259" key="4">
    <source>
        <dbReference type="Pfam" id="PF22725"/>
    </source>
</evidence>
<dbReference type="InterPro" id="IPR030827">
    <property type="entry name" value="Myo_inos_IolG"/>
</dbReference>
<dbReference type="NCBIfam" id="TIGR04380">
    <property type="entry name" value="myo_inos_iolG"/>
    <property type="match status" value="1"/>
</dbReference>
<comment type="caution">
    <text evidence="5">The sequence shown here is derived from an EMBL/GenBank/DDBJ whole genome shotgun (WGS) entry which is preliminary data.</text>
</comment>
<dbReference type="PANTHER" id="PTHR42840:SF3">
    <property type="entry name" value="BINDING ROSSMANN FOLD OXIDOREDUCTASE, PUTATIVE (AFU_ORTHOLOGUE AFUA_2G10240)-RELATED"/>
    <property type="match status" value="1"/>
</dbReference>
<evidence type="ECO:0000259" key="3">
    <source>
        <dbReference type="Pfam" id="PF01408"/>
    </source>
</evidence>
<dbReference type="SUPFAM" id="SSF55347">
    <property type="entry name" value="Glyceraldehyde-3-phosphate dehydrogenase-like, C-terminal domain"/>
    <property type="match status" value="1"/>
</dbReference>
<evidence type="ECO:0000313" key="6">
    <source>
        <dbReference type="Proteomes" id="UP000236394"/>
    </source>
</evidence>
<dbReference type="AlphaFoldDB" id="A0A2J8B0W9"/>
<dbReference type="GO" id="GO:0016491">
    <property type="term" value="F:oxidoreductase activity"/>
    <property type="evidence" value="ECO:0007669"/>
    <property type="project" value="UniProtKB-KW"/>
</dbReference>
<keyword evidence="2" id="KW-0560">Oxidoreductase</keyword>
<organism evidence="5 6">
    <name type="scientific">Mageeibacillus indolicus</name>
    <dbReference type="NCBI Taxonomy" id="884684"/>
    <lineage>
        <taxon>Bacteria</taxon>
        <taxon>Bacillati</taxon>
        <taxon>Bacillota</taxon>
        <taxon>Clostridia</taxon>
        <taxon>Eubacteriales</taxon>
        <taxon>Oscillospiraceae</taxon>
        <taxon>Mageeibacillus</taxon>
    </lineage>
</organism>
<gene>
    <name evidence="5" type="ORF">B7R76_06055</name>
</gene>
<dbReference type="Pfam" id="PF01408">
    <property type="entry name" value="GFO_IDH_MocA"/>
    <property type="match status" value="1"/>
</dbReference>
<dbReference type="EMBL" id="NBZD01000003">
    <property type="protein sequence ID" value="PNH18400.1"/>
    <property type="molecule type" value="Genomic_DNA"/>
</dbReference>
<feature type="domain" description="Gfo/Idh/MocA-like oxidoreductase N-terminal" evidence="3">
    <location>
        <begin position="7"/>
        <end position="125"/>
    </location>
</feature>
<dbReference type="InterPro" id="IPR000683">
    <property type="entry name" value="Gfo/Idh/MocA-like_OxRdtase_N"/>
</dbReference>
<name>A0A2J8B0W9_9FIRM</name>
<accession>A0A2J8B0W9</accession>
<dbReference type="SUPFAM" id="SSF51735">
    <property type="entry name" value="NAD(P)-binding Rossmann-fold domains"/>
    <property type="match status" value="1"/>
</dbReference>
<evidence type="ECO:0000256" key="2">
    <source>
        <dbReference type="ARBA" id="ARBA00023002"/>
    </source>
</evidence>
<dbReference type="Pfam" id="PF22725">
    <property type="entry name" value="GFO_IDH_MocA_C3"/>
    <property type="match status" value="1"/>
</dbReference>
<sequence length="336" mass="36798">MKKDILMGVIGTGRIGKLHVENINRLVPGGRVIAVADVMIEQSRAWAEEEGIKYIYNDYNELLANPEVEAVVIATPTNTHAEVAIAAAKAGKQIFLEKPVDLSLDRIHEVMEAVKAAGVICQIGFNRRFDHNFRRVREMVENGKVGDPYVIRVTSRDPAPPPISYIKVSGGLFVDMMIHDFDMVRYLSGSDAVKITAKGANLLDPAIGEAGDIDTAVVTLEMANGAIAVIDNSRQAVYGYDQRVEVFGSKGQAIAYNDKPSTVELYTEETVSTDKIRYFFLDRYTGAFIDQFVAFIDAVNGQSEVVVDVLDGLRAVEMALAATESLHTGKTVELKL</sequence>
<feature type="domain" description="GFO/IDH/MocA-like oxidoreductase" evidence="4">
    <location>
        <begin position="133"/>
        <end position="253"/>
    </location>
</feature>
<dbReference type="InterPro" id="IPR036291">
    <property type="entry name" value="NAD(P)-bd_dom_sf"/>
</dbReference>
<dbReference type="OMA" id="FLERYMQ"/>
<dbReference type="Gene3D" id="3.40.50.720">
    <property type="entry name" value="NAD(P)-binding Rossmann-like Domain"/>
    <property type="match status" value="1"/>
</dbReference>
<proteinExistence type="inferred from homology"/>
<evidence type="ECO:0000256" key="1">
    <source>
        <dbReference type="ARBA" id="ARBA00010928"/>
    </source>
</evidence>
<evidence type="ECO:0000313" key="5">
    <source>
        <dbReference type="EMBL" id="PNH18400.1"/>
    </source>
</evidence>
<dbReference type="GO" id="GO:0000166">
    <property type="term" value="F:nucleotide binding"/>
    <property type="evidence" value="ECO:0007669"/>
    <property type="project" value="InterPro"/>
</dbReference>